<proteinExistence type="predicted"/>
<reference evidence="1 2" key="1">
    <citation type="submission" date="2015-09" db="EMBL/GenBank/DDBJ databases">
        <title>Draft genome of the parasitic nematode Teladorsagia circumcincta isolate WARC Sus (inbred).</title>
        <authorList>
            <person name="Mitreva M."/>
        </authorList>
    </citation>
    <scope>NUCLEOTIDE SEQUENCE [LARGE SCALE GENOMIC DNA]</scope>
    <source>
        <strain evidence="1 2">S</strain>
    </source>
</reference>
<name>A0A2G9U084_TELCI</name>
<dbReference type="AlphaFoldDB" id="A0A2G9U084"/>
<dbReference type="OrthoDB" id="5800121at2759"/>
<dbReference type="EMBL" id="KZ350624">
    <property type="protein sequence ID" value="PIO63689.1"/>
    <property type="molecule type" value="Genomic_DNA"/>
</dbReference>
<sequence>METKMLRWTAGITRLDRIRNYTVQDRFGVAPVAEKMHEARLRWYSHDLRGKDYSVRMQLNKTVVKLLGPGLILVGIPTLSIEERDGVRQTRPSTAILEAKQFGLKEPRAGVQI</sequence>
<evidence type="ECO:0000313" key="1">
    <source>
        <dbReference type="EMBL" id="PIO63689.1"/>
    </source>
</evidence>
<organism evidence="1 2">
    <name type="scientific">Teladorsagia circumcincta</name>
    <name type="common">Brown stomach worm</name>
    <name type="synonym">Ostertagia circumcincta</name>
    <dbReference type="NCBI Taxonomy" id="45464"/>
    <lineage>
        <taxon>Eukaryota</taxon>
        <taxon>Metazoa</taxon>
        <taxon>Ecdysozoa</taxon>
        <taxon>Nematoda</taxon>
        <taxon>Chromadorea</taxon>
        <taxon>Rhabditida</taxon>
        <taxon>Rhabditina</taxon>
        <taxon>Rhabditomorpha</taxon>
        <taxon>Strongyloidea</taxon>
        <taxon>Trichostrongylidae</taxon>
        <taxon>Teladorsagia</taxon>
    </lineage>
</organism>
<evidence type="ECO:0000313" key="2">
    <source>
        <dbReference type="Proteomes" id="UP000230423"/>
    </source>
</evidence>
<dbReference type="Proteomes" id="UP000230423">
    <property type="component" value="Unassembled WGS sequence"/>
</dbReference>
<gene>
    <name evidence="1" type="ORF">TELCIR_14704</name>
</gene>
<accession>A0A2G9U084</accession>
<keyword evidence="2" id="KW-1185">Reference proteome</keyword>
<protein>
    <submittedName>
        <fullName evidence="1">Uncharacterized protein</fullName>
    </submittedName>
</protein>